<evidence type="ECO:0000313" key="5">
    <source>
        <dbReference type="Proteomes" id="UP000596660"/>
    </source>
</evidence>
<dbReference type="PANTHER" id="PTHR11461:SF211">
    <property type="entry name" value="GH10112P-RELATED"/>
    <property type="match status" value="1"/>
</dbReference>
<dbReference type="AlphaFoldDB" id="A0A803MGL1"/>
<dbReference type="InterPro" id="IPR042178">
    <property type="entry name" value="Serpin_sf_1"/>
</dbReference>
<evidence type="ECO:0000313" key="4">
    <source>
        <dbReference type="EnsemblPlants" id="AUR62029113-RA:cds"/>
    </source>
</evidence>
<dbReference type="InterPro" id="IPR023796">
    <property type="entry name" value="Serpin_dom"/>
</dbReference>
<sequence>MDHQQSLTNLADVSLTLTGRLSSTEANKNKNLVISPLSLHVILGVIAAGSSGSTRDQLLTYLKANSSDELNKLCAELVSLVFADGSATGGPKLSYANGVWVDQTLPLNPTFKHLLDHVYKASSNQVDFCNKDNEVALDVNSWAKDKTNGLISDSLAPNSIDCNTKLIFANAIYFKGAWKEKFDASRTKEDDFYLLNGNSIKVPFMTTKYDQFIKAFIGFKVLRLPYEQGEEDKRQFSMYLFLPDEKDGLPALMQKLNSEPAFLHKLLPLLAQKVQAVEFKIPKFKFSFGFEASNVLKWLGVELPFKEGGLTEMTDSSSAMAQKLYVSDIFQKSFIEIDEEGTESAAASRALFKCCRMPMLNFVANYPFMFLIRDDITGAVLFTGQVMNPLED</sequence>
<dbReference type="RefSeq" id="XP_021766341.1">
    <property type="nucleotide sequence ID" value="XM_021910649.1"/>
</dbReference>
<evidence type="ECO:0000256" key="2">
    <source>
        <dbReference type="RuleBase" id="RU000411"/>
    </source>
</evidence>
<protein>
    <recommendedName>
        <fullName evidence="3">Serpin domain-containing protein</fullName>
    </recommendedName>
</protein>
<dbReference type="GO" id="GO:0005615">
    <property type="term" value="C:extracellular space"/>
    <property type="evidence" value="ECO:0007669"/>
    <property type="project" value="InterPro"/>
</dbReference>
<dbReference type="Gene3D" id="2.30.39.10">
    <property type="entry name" value="Alpha-1-antitrypsin, domain 1"/>
    <property type="match status" value="1"/>
</dbReference>
<reference evidence="4" key="2">
    <citation type="submission" date="2021-03" db="UniProtKB">
        <authorList>
            <consortium name="EnsemblPlants"/>
        </authorList>
    </citation>
    <scope>IDENTIFICATION</scope>
</reference>
<gene>
    <name evidence="4" type="primary">LOC110730827</name>
</gene>
<dbReference type="GO" id="GO:0004867">
    <property type="term" value="F:serine-type endopeptidase inhibitor activity"/>
    <property type="evidence" value="ECO:0007669"/>
    <property type="project" value="InterPro"/>
</dbReference>
<dbReference type="CDD" id="cd02043">
    <property type="entry name" value="serpinP_plants"/>
    <property type="match status" value="1"/>
</dbReference>
<dbReference type="Pfam" id="PF00079">
    <property type="entry name" value="Serpin"/>
    <property type="match status" value="1"/>
</dbReference>
<name>A0A803MGL1_CHEQI</name>
<evidence type="ECO:0000259" key="3">
    <source>
        <dbReference type="SMART" id="SM00093"/>
    </source>
</evidence>
<evidence type="ECO:0000256" key="1">
    <source>
        <dbReference type="ARBA" id="ARBA00009500"/>
    </source>
</evidence>
<dbReference type="InterPro" id="IPR042185">
    <property type="entry name" value="Serpin_sf_2"/>
</dbReference>
<dbReference type="OMA" id="THEDMME"/>
<dbReference type="Proteomes" id="UP000596660">
    <property type="component" value="Unplaced"/>
</dbReference>
<reference evidence="4" key="1">
    <citation type="journal article" date="2017" name="Nature">
        <title>The genome of Chenopodium quinoa.</title>
        <authorList>
            <person name="Jarvis D.E."/>
            <person name="Ho Y.S."/>
            <person name="Lightfoot D.J."/>
            <person name="Schmoeckel S.M."/>
            <person name="Li B."/>
            <person name="Borm T.J.A."/>
            <person name="Ohyanagi H."/>
            <person name="Mineta K."/>
            <person name="Michell C.T."/>
            <person name="Saber N."/>
            <person name="Kharbatia N.M."/>
            <person name="Rupper R.R."/>
            <person name="Sharp A.R."/>
            <person name="Dally N."/>
            <person name="Boughton B.A."/>
            <person name="Woo Y.H."/>
            <person name="Gao G."/>
            <person name="Schijlen E.G.W.M."/>
            <person name="Guo X."/>
            <person name="Momin A.A."/>
            <person name="Negrao S."/>
            <person name="Al-Babili S."/>
            <person name="Gehring C."/>
            <person name="Roessner U."/>
            <person name="Jung C."/>
            <person name="Murphy K."/>
            <person name="Arold S.T."/>
            <person name="Gojobori T."/>
            <person name="van der Linden C.G."/>
            <person name="van Loo E.N."/>
            <person name="Jellen E.N."/>
            <person name="Maughan P.J."/>
            <person name="Tester M."/>
        </authorList>
    </citation>
    <scope>NUCLEOTIDE SEQUENCE [LARGE SCALE GENOMIC DNA]</scope>
    <source>
        <strain evidence="4">cv. PI 614886</strain>
    </source>
</reference>
<proteinExistence type="inferred from homology"/>
<dbReference type="SMART" id="SM00093">
    <property type="entry name" value="SERPIN"/>
    <property type="match status" value="1"/>
</dbReference>
<dbReference type="GeneID" id="110730827"/>
<accession>A0A803MGL1</accession>
<dbReference type="Gramene" id="AUR62029113-RA">
    <property type="protein sequence ID" value="AUR62029113-RA:cds"/>
    <property type="gene ID" value="AUR62029113"/>
</dbReference>
<dbReference type="InterPro" id="IPR000215">
    <property type="entry name" value="Serpin_fam"/>
</dbReference>
<dbReference type="KEGG" id="cqi:110730827"/>
<comment type="similarity">
    <text evidence="1 2">Belongs to the serpin family.</text>
</comment>
<dbReference type="OrthoDB" id="1063785at2759"/>
<dbReference type="SMR" id="A0A803MGL1"/>
<feature type="domain" description="Serpin" evidence="3">
    <location>
        <begin position="15"/>
        <end position="389"/>
    </location>
</feature>
<dbReference type="Gene3D" id="3.30.497.10">
    <property type="entry name" value="Antithrombin, subunit I, domain 2"/>
    <property type="match status" value="1"/>
</dbReference>
<dbReference type="EnsemblPlants" id="AUR62029113-RA">
    <property type="protein sequence ID" value="AUR62029113-RA:cds"/>
    <property type="gene ID" value="AUR62029113"/>
</dbReference>
<keyword evidence="5" id="KW-1185">Reference proteome</keyword>
<dbReference type="PANTHER" id="PTHR11461">
    <property type="entry name" value="SERINE PROTEASE INHIBITOR, SERPIN"/>
    <property type="match status" value="1"/>
</dbReference>
<dbReference type="SUPFAM" id="SSF56574">
    <property type="entry name" value="Serpins"/>
    <property type="match status" value="1"/>
</dbReference>
<organism evidence="4 5">
    <name type="scientific">Chenopodium quinoa</name>
    <name type="common">Quinoa</name>
    <dbReference type="NCBI Taxonomy" id="63459"/>
    <lineage>
        <taxon>Eukaryota</taxon>
        <taxon>Viridiplantae</taxon>
        <taxon>Streptophyta</taxon>
        <taxon>Embryophyta</taxon>
        <taxon>Tracheophyta</taxon>
        <taxon>Spermatophyta</taxon>
        <taxon>Magnoliopsida</taxon>
        <taxon>eudicotyledons</taxon>
        <taxon>Gunneridae</taxon>
        <taxon>Pentapetalae</taxon>
        <taxon>Caryophyllales</taxon>
        <taxon>Chenopodiaceae</taxon>
        <taxon>Chenopodioideae</taxon>
        <taxon>Atripliceae</taxon>
        <taxon>Chenopodium</taxon>
    </lineage>
</organism>
<dbReference type="InterPro" id="IPR036186">
    <property type="entry name" value="Serpin_sf"/>
</dbReference>